<evidence type="ECO:0000313" key="2">
    <source>
        <dbReference type="EMBL" id="MPN30962.1"/>
    </source>
</evidence>
<reference evidence="2" key="1">
    <citation type="submission" date="2019-08" db="EMBL/GenBank/DDBJ databases">
        <authorList>
            <person name="Kucharzyk K."/>
            <person name="Murdoch R.W."/>
            <person name="Higgins S."/>
            <person name="Loffler F."/>
        </authorList>
    </citation>
    <scope>NUCLEOTIDE SEQUENCE</scope>
</reference>
<comment type="caution">
    <text evidence="2">The sequence shown here is derived from an EMBL/GenBank/DDBJ whole genome shotgun (WGS) entry which is preliminary data.</text>
</comment>
<organism evidence="2">
    <name type="scientific">bioreactor metagenome</name>
    <dbReference type="NCBI Taxonomy" id="1076179"/>
    <lineage>
        <taxon>unclassified sequences</taxon>
        <taxon>metagenomes</taxon>
        <taxon>ecological metagenomes</taxon>
    </lineage>
</organism>
<evidence type="ECO:0000256" key="1">
    <source>
        <dbReference type="SAM" id="MobiDB-lite"/>
    </source>
</evidence>
<dbReference type="EMBL" id="VSSQ01082274">
    <property type="protein sequence ID" value="MPN30962.1"/>
    <property type="molecule type" value="Genomic_DNA"/>
</dbReference>
<name>A0A645GY37_9ZZZZ</name>
<gene>
    <name evidence="2" type="ORF">SDC9_178433</name>
</gene>
<sequence length="172" mass="18234">MLVGKPLAEPGLVAVDDLACGIAVHVQVAVIAVIDVLLGDATAANVHIQRLERHDEAEELVAGRAHGANVTQRFVITKQAHKAGNTAFYHDLIQNRGIVEAALRAGLRNVVDHDGDRARRHIIGAFGFTGQRVWVIGFGGRSGGRCGCRGSSRRSPPATARKSGGSHNKAKQ</sequence>
<accession>A0A645GY37</accession>
<feature type="region of interest" description="Disordered" evidence="1">
    <location>
        <begin position="146"/>
        <end position="172"/>
    </location>
</feature>
<protein>
    <submittedName>
        <fullName evidence="2">Uncharacterized protein</fullName>
    </submittedName>
</protein>
<dbReference type="AlphaFoldDB" id="A0A645GY37"/>
<proteinExistence type="predicted"/>